<evidence type="ECO:0000256" key="1">
    <source>
        <dbReference type="SAM" id="MobiDB-lite"/>
    </source>
</evidence>
<comment type="caution">
    <text evidence="2">The sequence shown here is derived from an EMBL/GenBank/DDBJ whole genome shotgun (WGS) entry which is preliminary data.</text>
</comment>
<organism evidence="2 3">
    <name type="scientific">Eumeta variegata</name>
    <name type="common">Bagworm moth</name>
    <name type="synonym">Eumeta japonica</name>
    <dbReference type="NCBI Taxonomy" id="151549"/>
    <lineage>
        <taxon>Eukaryota</taxon>
        <taxon>Metazoa</taxon>
        <taxon>Ecdysozoa</taxon>
        <taxon>Arthropoda</taxon>
        <taxon>Hexapoda</taxon>
        <taxon>Insecta</taxon>
        <taxon>Pterygota</taxon>
        <taxon>Neoptera</taxon>
        <taxon>Endopterygota</taxon>
        <taxon>Lepidoptera</taxon>
        <taxon>Glossata</taxon>
        <taxon>Ditrysia</taxon>
        <taxon>Tineoidea</taxon>
        <taxon>Psychidae</taxon>
        <taxon>Oiketicinae</taxon>
        <taxon>Eumeta</taxon>
    </lineage>
</organism>
<sequence>MKSQVQINKPAKVQFYEKKNETGTKNVRPDFVVLKHDMCLDANFDQIAEPSDVQPHVVLPPESQKQESASSPVNAFTDSSTELEGGHQTFFPSFSSLFEPRQNLRLGFNNQEAAYSQRPNSYRSLLNYPLFGGFRGLDNFGKSTNAPAPLVDASAGLLGSGNFGVIRGGTFFAQNDAESDFSDGFSSFYNNGHGRPSLGYNANPRPNYNQDQFANFRDFADINTPSNSAYSHFVVVYANKNATADEVSEETRKIVSEPKNIIETLELLDKTETKKEHDHPKISKVKAKLAATKPKIMSKMEQWKKPNTKSHKHELEEPLLALS</sequence>
<evidence type="ECO:0000313" key="2">
    <source>
        <dbReference type="EMBL" id="GBP20968.1"/>
    </source>
</evidence>
<gene>
    <name evidence="2" type="ORF">EVAR_9539_1</name>
</gene>
<dbReference type="AlphaFoldDB" id="A0A4C1U3Y1"/>
<accession>A0A4C1U3Y1</accession>
<keyword evidence="3" id="KW-1185">Reference proteome</keyword>
<feature type="region of interest" description="Disordered" evidence="1">
    <location>
        <begin position="272"/>
        <end position="291"/>
    </location>
</feature>
<protein>
    <submittedName>
        <fullName evidence="2">Uncharacterized protein</fullName>
    </submittedName>
</protein>
<proteinExistence type="predicted"/>
<feature type="region of interest" description="Disordered" evidence="1">
    <location>
        <begin position="296"/>
        <end position="323"/>
    </location>
</feature>
<dbReference type="EMBL" id="BGZK01000124">
    <property type="protein sequence ID" value="GBP20968.1"/>
    <property type="molecule type" value="Genomic_DNA"/>
</dbReference>
<name>A0A4C1U3Y1_EUMVA</name>
<dbReference type="STRING" id="151549.A0A4C1U3Y1"/>
<reference evidence="2 3" key="1">
    <citation type="journal article" date="2019" name="Commun. Biol.">
        <title>The bagworm genome reveals a unique fibroin gene that provides high tensile strength.</title>
        <authorList>
            <person name="Kono N."/>
            <person name="Nakamura H."/>
            <person name="Ohtoshi R."/>
            <person name="Tomita M."/>
            <person name="Numata K."/>
            <person name="Arakawa K."/>
        </authorList>
    </citation>
    <scope>NUCLEOTIDE SEQUENCE [LARGE SCALE GENOMIC DNA]</scope>
</reference>
<evidence type="ECO:0000313" key="3">
    <source>
        <dbReference type="Proteomes" id="UP000299102"/>
    </source>
</evidence>
<feature type="compositionally biased region" description="Basic and acidic residues" evidence="1">
    <location>
        <begin position="272"/>
        <end position="281"/>
    </location>
</feature>
<dbReference type="Proteomes" id="UP000299102">
    <property type="component" value="Unassembled WGS sequence"/>
</dbReference>
<dbReference type="OrthoDB" id="6425203at2759"/>